<evidence type="ECO:0000313" key="2">
    <source>
        <dbReference type="Proteomes" id="UP001152795"/>
    </source>
</evidence>
<reference evidence="1" key="1">
    <citation type="submission" date="2020-04" db="EMBL/GenBank/DDBJ databases">
        <authorList>
            <person name="Alioto T."/>
            <person name="Alioto T."/>
            <person name="Gomez Garrido J."/>
        </authorList>
    </citation>
    <scope>NUCLEOTIDE SEQUENCE</scope>
    <source>
        <strain evidence="1">A484AB</strain>
    </source>
</reference>
<dbReference type="AlphaFoldDB" id="A0A6S7IEF1"/>
<dbReference type="Gene3D" id="2.20.130.20">
    <property type="match status" value="1"/>
</dbReference>
<dbReference type="PANTHER" id="PTHR11412">
    <property type="entry name" value="MACROGLOBULIN / COMPLEMENT"/>
    <property type="match status" value="1"/>
</dbReference>
<dbReference type="Gene3D" id="2.60.40.10">
    <property type="entry name" value="Immunoglobulins"/>
    <property type="match status" value="1"/>
</dbReference>
<dbReference type="Proteomes" id="UP001152795">
    <property type="component" value="Unassembled WGS sequence"/>
</dbReference>
<comment type="caution">
    <text evidence="1">The sequence shown here is derived from an EMBL/GenBank/DDBJ whole genome shotgun (WGS) entry which is preliminary data.</text>
</comment>
<proteinExistence type="predicted"/>
<organism evidence="1 2">
    <name type="scientific">Paramuricea clavata</name>
    <name type="common">Red gorgonian</name>
    <name type="synonym">Violescent sea-whip</name>
    <dbReference type="NCBI Taxonomy" id="317549"/>
    <lineage>
        <taxon>Eukaryota</taxon>
        <taxon>Metazoa</taxon>
        <taxon>Cnidaria</taxon>
        <taxon>Anthozoa</taxon>
        <taxon>Octocorallia</taxon>
        <taxon>Malacalcyonacea</taxon>
        <taxon>Plexauridae</taxon>
        <taxon>Paramuricea</taxon>
    </lineage>
</organism>
<name>A0A6S7IEF1_PARCT</name>
<dbReference type="SMART" id="SM01359">
    <property type="entry name" value="A2M_N_2"/>
    <property type="match status" value="1"/>
</dbReference>
<dbReference type="Pfam" id="PF17789">
    <property type="entry name" value="MG4"/>
    <property type="match status" value="1"/>
</dbReference>
<keyword evidence="2" id="KW-1185">Reference proteome</keyword>
<dbReference type="Pfam" id="PF07703">
    <property type="entry name" value="A2M_BRD"/>
    <property type="match status" value="1"/>
</dbReference>
<dbReference type="InterPro" id="IPR013783">
    <property type="entry name" value="Ig-like_fold"/>
</dbReference>
<dbReference type="OrthoDB" id="6376214at2759"/>
<dbReference type="InterPro" id="IPR011625">
    <property type="entry name" value="A2M_N_BRD"/>
</dbReference>
<evidence type="ECO:0000313" key="1">
    <source>
        <dbReference type="EMBL" id="CAB4015847.1"/>
    </source>
</evidence>
<dbReference type="InterPro" id="IPR050473">
    <property type="entry name" value="A2M/Complement_sys"/>
</dbReference>
<gene>
    <name evidence="1" type="ORF">PACLA_8A054838</name>
</gene>
<dbReference type="Gene3D" id="2.60.40.1930">
    <property type="match status" value="1"/>
</dbReference>
<sequence length="364" mass="41285">MACFSLQIVLISNVTPEMAKEVTGCVEINARELVDPVTEYPAYKTNNYYLQIQATFTETSTGVKLKENARSPNMVEKSKTMSFTNIPQKFKPGFPITFKIRINHLDGKPVTTGRLTLEVSGRRFNKRSLGTLIRQTYSVKNGLIYVIFRNVPIYTDTLNFKANYNFGQLEKRQSSKALYSPSLSYLTLVLPENVTAKVGSKGSLNVLYTVHNDKLEEIPFHYKILCKGNLILSGVIKVARDRRLSSNRNQRSFTYNGRTIQRTSVNKFELKFNITQEMVPSCRILVYYIKKDKETVGDSIVFDVEDKLENQVSVDFVDAHKRPGQKTKIVMKAKPGSRVAISALDKSVLFLRDSEDVTKEEVCG</sequence>
<dbReference type="InterPro" id="IPR040839">
    <property type="entry name" value="MG4"/>
</dbReference>
<accession>A0A6S7IEF1</accession>
<dbReference type="PANTHER" id="PTHR11412:SF171">
    <property type="entry name" value="PREGNANCY ZONE PROTEIN-LIKE PROTEIN"/>
    <property type="match status" value="1"/>
</dbReference>
<dbReference type="EMBL" id="CACRXK020008869">
    <property type="protein sequence ID" value="CAB4015847.1"/>
    <property type="molecule type" value="Genomic_DNA"/>
</dbReference>
<protein>
    <submittedName>
        <fullName evidence="1">Uncharacterized protein</fullName>
    </submittedName>
</protein>